<dbReference type="EMBL" id="CP064939">
    <property type="protein sequence ID" value="QPH41372.1"/>
    <property type="molecule type" value="Genomic_DNA"/>
</dbReference>
<evidence type="ECO:0000313" key="1">
    <source>
        <dbReference type="EMBL" id="QPH41372.1"/>
    </source>
</evidence>
<gene>
    <name evidence="1" type="ORF">IZT61_09000</name>
</gene>
<sequence length="201" mass="22258">MENNEELQPVPSQQEGSKIDVVSQREFATNTEASLLFNKAVQRLLSVNNWGDYAGMSAFQLYDADGVEVQRQATEGDYIRIDIPGPGAAAGKGFDWVHIEKIENSVTETESWVAMRVRPSAHPNSSEDDTAHFLKDIATSTFIIRQVDRIVYAEEHGRNEVPNTDGVGVYDKGRNLIVALAAKFGLSYPQWKSLVNGLLSD</sequence>
<accession>A0A7S9L2P4</accession>
<dbReference type="KEGG" id="pex:IZT61_09000"/>
<dbReference type="Proteomes" id="UP000594759">
    <property type="component" value="Chromosome"/>
</dbReference>
<proteinExistence type="predicted"/>
<keyword evidence="2" id="KW-1185">Reference proteome</keyword>
<dbReference type="AlphaFoldDB" id="A0A7S9L2P4"/>
<dbReference type="RefSeq" id="WP_196100822.1">
    <property type="nucleotide sequence ID" value="NZ_CP064939.1"/>
</dbReference>
<reference evidence="1 2" key="1">
    <citation type="submission" date="2020-11" db="EMBL/GenBank/DDBJ databases">
        <title>Pedobacter endophytica, an endophytic bacteria isolated form Carex pumila.</title>
        <authorList>
            <person name="Peng Y."/>
            <person name="Jiang L."/>
            <person name="Lee J."/>
        </authorList>
    </citation>
    <scope>NUCLEOTIDE SEQUENCE [LARGE SCALE GENOMIC DNA]</scope>
    <source>
        <strain evidence="1 2">JBR3-12</strain>
    </source>
</reference>
<evidence type="ECO:0000313" key="2">
    <source>
        <dbReference type="Proteomes" id="UP000594759"/>
    </source>
</evidence>
<organism evidence="1 2">
    <name type="scientific">Pedobacter endophyticus</name>
    <dbReference type="NCBI Taxonomy" id="2789740"/>
    <lineage>
        <taxon>Bacteria</taxon>
        <taxon>Pseudomonadati</taxon>
        <taxon>Bacteroidota</taxon>
        <taxon>Sphingobacteriia</taxon>
        <taxon>Sphingobacteriales</taxon>
        <taxon>Sphingobacteriaceae</taxon>
        <taxon>Pedobacter</taxon>
    </lineage>
</organism>
<protein>
    <submittedName>
        <fullName evidence="1">Uncharacterized protein</fullName>
    </submittedName>
</protein>
<name>A0A7S9L2P4_9SPHI</name>